<dbReference type="InterPro" id="IPR036388">
    <property type="entry name" value="WH-like_DNA-bd_sf"/>
</dbReference>
<accession>A0A928Z5G9</accession>
<keyword evidence="1" id="KW-0805">Transcription regulation</keyword>
<feature type="domain" description="HTH arsR-type" evidence="4">
    <location>
        <begin position="7"/>
        <end position="104"/>
    </location>
</feature>
<evidence type="ECO:0000313" key="5">
    <source>
        <dbReference type="EMBL" id="MBE9032809.1"/>
    </source>
</evidence>
<dbReference type="GO" id="GO:0003700">
    <property type="term" value="F:DNA-binding transcription factor activity"/>
    <property type="evidence" value="ECO:0007669"/>
    <property type="project" value="InterPro"/>
</dbReference>
<dbReference type="InterPro" id="IPR001845">
    <property type="entry name" value="HTH_ArsR_DNA-bd_dom"/>
</dbReference>
<dbReference type="NCBIfam" id="NF033788">
    <property type="entry name" value="HTH_metalloreg"/>
    <property type="match status" value="1"/>
</dbReference>
<evidence type="ECO:0000256" key="2">
    <source>
        <dbReference type="ARBA" id="ARBA00023125"/>
    </source>
</evidence>
<keyword evidence="2" id="KW-0238">DNA-binding</keyword>
<dbReference type="PANTHER" id="PTHR43132:SF9">
    <property type="entry name" value="ARSR FAMILY TRANSCRIPTIONAL REGULATORY PROTEIN"/>
    <property type="match status" value="1"/>
</dbReference>
<dbReference type="AlphaFoldDB" id="A0A928Z5G9"/>
<dbReference type="GO" id="GO:0003677">
    <property type="term" value="F:DNA binding"/>
    <property type="evidence" value="ECO:0007669"/>
    <property type="project" value="UniProtKB-KW"/>
</dbReference>
<dbReference type="PROSITE" id="PS50987">
    <property type="entry name" value="HTH_ARSR_2"/>
    <property type="match status" value="1"/>
</dbReference>
<dbReference type="InterPro" id="IPR051011">
    <property type="entry name" value="Metal_resp_trans_reg"/>
</dbReference>
<dbReference type="PANTHER" id="PTHR43132">
    <property type="entry name" value="ARSENICAL RESISTANCE OPERON REPRESSOR ARSR-RELATED"/>
    <property type="match status" value="1"/>
</dbReference>
<sequence length="134" mass="15029">MPATNEVPSEIVQQVADYFSVLSEPMRLRILNLLRDGEQCVQDLVESTSTSQANVSKHLKVMLQAGIVSRRTQGTLAYYSVSDDLGFQLCNLVCDRLASRIEQQALYFREFSVTTTPLACDRDDAPVELLEVQE</sequence>
<protein>
    <submittedName>
        <fullName evidence="5">Winged helix-turn-helix transcriptional regulator</fullName>
    </submittedName>
</protein>
<evidence type="ECO:0000313" key="6">
    <source>
        <dbReference type="Proteomes" id="UP000625316"/>
    </source>
</evidence>
<dbReference type="RefSeq" id="WP_264327628.1">
    <property type="nucleotide sequence ID" value="NZ_JADEXQ010000126.1"/>
</dbReference>
<reference evidence="5" key="1">
    <citation type="submission" date="2020-10" db="EMBL/GenBank/DDBJ databases">
        <authorList>
            <person name="Castelo-Branco R."/>
            <person name="Eusebio N."/>
            <person name="Adriana R."/>
            <person name="Vieira A."/>
            <person name="Brugerolle De Fraissinette N."/>
            <person name="Rezende De Castro R."/>
            <person name="Schneider M.P."/>
            <person name="Vasconcelos V."/>
            <person name="Leao P.N."/>
        </authorList>
    </citation>
    <scope>NUCLEOTIDE SEQUENCE</scope>
    <source>
        <strain evidence="5">LEGE 11480</strain>
    </source>
</reference>
<dbReference type="Proteomes" id="UP000625316">
    <property type="component" value="Unassembled WGS sequence"/>
</dbReference>
<organism evidence="5 6">
    <name type="scientific">Romeriopsis navalis LEGE 11480</name>
    <dbReference type="NCBI Taxonomy" id="2777977"/>
    <lineage>
        <taxon>Bacteria</taxon>
        <taxon>Bacillati</taxon>
        <taxon>Cyanobacteriota</taxon>
        <taxon>Cyanophyceae</taxon>
        <taxon>Leptolyngbyales</taxon>
        <taxon>Leptolyngbyaceae</taxon>
        <taxon>Romeriopsis</taxon>
        <taxon>Romeriopsis navalis</taxon>
    </lineage>
</organism>
<evidence type="ECO:0000256" key="1">
    <source>
        <dbReference type="ARBA" id="ARBA00023015"/>
    </source>
</evidence>
<dbReference type="InterPro" id="IPR011991">
    <property type="entry name" value="ArsR-like_HTH"/>
</dbReference>
<comment type="caution">
    <text evidence="5">The sequence shown here is derived from an EMBL/GenBank/DDBJ whole genome shotgun (WGS) entry which is preliminary data.</text>
</comment>
<gene>
    <name evidence="5" type="ORF">IQ266_24030</name>
</gene>
<evidence type="ECO:0000259" key="4">
    <source>
        <dbReference type="PROSITE" id="PS50987"/>
    </source>
</evidence>
<dbReference type="InterPro" id="IPR036390">
    <property type="entry name" value="WH_DNA-bd_sf"/>
</dbReference>
<dbReference type="Gene3D" id="1.10.10.10">
    <property type="entry name" value="Winged helix-like DNA-binding domain superfamily/Winged helix DNA-binding domain"/>
    <property type="match status" value="1"/>
</dbReference>
<dbReference type="Pfam" id="PF01022">
    <property type="entry name" value="HTH_5"/>
    <property type="match status" value="1"/>
</dbReference>
<keyword evidence="3" id="KW-0804">Transcription</keyword>
<evidence type="ECO:0000256" key="3">
    <source>
        <dbReference type="ARBA" id="ARBA00023163"/>
    </source>
</evidence>
<name>A0A928Z5G9_9CYAN</name>
<dbReference type="CDD" id="cd00090">
    <property type="entry name" value="HTH_ARSR"/>
    <property type="match status" value="1"/>
</dbReference>
<proteinExistence type="predicted"/>
<dbReference type="SUPFAM" id="SSF46785">
    <property type="entry name" value="Winged helix' DNA-binding domain"/>
    <property type="match status" value="1"/>
</dbReference>
<dbReference type="SMART" id="SM00418">
    <property type="entry name" value="HTH_ARSR"/>
    <property type="match status" value="1"/>
</dbReference>
<dbReference type="PRINTS" id="PR00778">
    <property type="entry name" value="HTHARSR"/>
</dbReference>
<keyword evidence="6" id="KW-1185">Reference proteome</keyword>
<dbReference type="EMBL" id="JADEXQ010000126">
    <property type="protein sequence ID" value="MBE9032809.1"/>
    <property type="molecule type" value="Genomic_DNA"/>
</dbReference>